<name>A0AAN8K3D2_PATCE</name>
<dbReference type="PROSITE" id="PS50088">
    <property type="entry name" value="ANK_REPEAT"/>
    <property type="match status" value="1"/>
</dbReference>
<protein>
    <submittedName>
        <fullName evidence="5">Uncharacterized protein</fullName>
    </submittedName>
</protein>
<proteinExistence type="predicted"/>
<dbReference type="AlphaFoldDB" id="A0AAN8K3D2"/>
<evidence type="ECO:0000256" key="2">
    <source>
        <dbReference type="ARBA" id="ARBA00023043"/>
    </source>
</evidence>
<dbReference type="EMBL" id="JAZGQO010000007">
    <property type="protein sequence ID" value="KAK6183649.1"/>
    <property type="molecule type" value="Genomic_DNA"/>
</dbReference>
<dbReference type="Proteomes" id="UP001347796">
    <property type="component" value="Unassembled WGS sequence"/>
</dbReference>
<evidence type="ECO:0000313" key="6">
    <source>
        <dbReference type="Proteomes" id="UP001347796"/>
    </source>
</evidence>
<dbReference type="InterPro" id="IPR036770">
    <property type="entry name" value="Ankyrin_rpt-contain_sf"/>
</dbReference>
<feature type="repeat" description="ANK" evidence="3">
    <location>
        <begin position="64"/>
        <end position="100"/>
    </location>
</feature>
<accession>A0AAN8K3D2</accession>
<keyword evidence="6" id="KW-1185">Reference proteome</keyword>
<evidence type="ECO:0000313" key="5">
    <source>
        <dbReference type="EMBL" id="KAK6183649.1"/>
    </source>
</evidence>
<dbReference type="PANTHER" id="PTHR24173:SF74">
    <property type="entry name" value="ANKYRIN REPEAT DOMAIN-CONTAINING PROTEIN 16"/>
    <property type="match status" value="1"/>
</dbReference>
<dbReference type="Pfam" id="PF12796">
    <property type="entry name" value="Ank_2"/>
    <property type="match status" value="1"/>
</dbReference>
<keyword evidence="1" id="KW-0677">Repeat</keyword>
<evidence type="ECO:0000256" key="1">
    <source>
        <dbReference type="ARBA" id="ARBA00022737"/>
    </source>
</evidence>
<dbReference type="Gene3D" id="1.25.40.20">
    <property type="entry name" value="Ankyrin repeat-containing domain"/>
    <property type="match status" value="1"/>
</dbReference>
<comment type="caution">
    <text evidence="5">The sequence shown here is derived from an EMBL/GenBank/DDBJ whole genome shotgun (WGS) entry which is preliminary data.</text>
</comment>
<reference evidence="5 6" key="1">
    <citation type="submission" date="2024-01" db="EMBL/GenBank/DDBJ databases">
        <title>The genome of the rayed Mediterranean limpet Patella caerulea (Linnaeus, 1758).</title>
        <authorList>
            <person name="Anh-Thu Weber A."/>
            <person name="Halstead-Nussloch G."/>
        </authorList>
    </citation>
    <scope>NUCLEOTIDE SEQUENCE [LARGE SCALE GENOMIC DNA]</scope>
    <source>
        <strain evidence="5">AATW-2023a</strain>
        <tissue evidence="5">Whole specimen</tissue>
    </source>
</reference>
<dbReference type="SUPFAM" id="SSF48403">
    <property type="entry name" value="Ankyrin repeat"/>
    <property type="match status" value="1"/>
</dbReference>
<feature type="compositionally biased region" description="Basic and acidic residues" evidence="4">
    <location>
        <begin position="265"/>
        <end position="275"/>
    </location>
</feature>
<dbReference type="SMART" id="SM00248">
    <property type="entry name" value="ANK"/>
    <property type="match status" value="5"/>
</dbReference>
<evidence type="ECO:0000256" key="4">
    <source>
        <dbReference type="SAM" id="MobiDB-lite"/>
    </source>
</evidence>
<sequence length="398" mass="44724">MYNRLRMDDKKKRNPKLENVGIQRSFDKTDVTHLFHAIQRGKVRLTRFIIEAAEGKLQNSRDSDGKTPLIFTCMLKEERTRAELVRLLLDKHADVNLKDADGRTALSYACEKRCNDIVNMLIHIYNIDPDAVDKKGNTPLIYCAKQGNDVAIEILIKCFRRLGLKVDHVNNEGFSALLESARNSHLTCAKILAIQGRAHRTVRDRQNGRTAFEWFMAQGYDKKDLGFLQVTSKFVRAVKLTSILKSKTFGSPKPSAVSHKIRHARADAGKHERQNYKHGRSKSLMSRPVEHARGKSKYRKQRSVENAPKVLVSHSGPITVTTVISTVTSIANLSLGTTENQVLDDISVQSVEDLKTATGVTEEAEKMGTKKVEETVALSVCPSCEKEELFLNIVKLDS</sequence>
<gene>
    <name evidence="5" type="ORF">SNE40_011084</name>
</gene>
<keyword evidence="2 3" id="KW-0040">ANK repeat</keyword>
<dbReference type="InterPro" id="IPR002110">
    <property type="entry name" value="Ankyrin_rpt"/>
</dbReference>
<evidence type="ECO:0000256" key="3">
    <source>
        <dbReference type="PROSITE-ProRule" id="PRU00023"/>
    </source>
</evidence>
<organism evidence="5 6">
    <name type="scientific">Patella caerulea</name>
    <name type="common">Rayed Mediterranean limpet</name>
    <dbReference type="NCBI Taxonomy" id="87958"/>
    <lineage>
        <taxon>Eukaryota</taxon>
        <taxon>Metazoa</taxon>
        <taxon>Spiralia</taxon>
        <taxon>Lophotrochozoa</taxon>
        <taxon>Mollusca</taxon>
        <taxon>Gastropoda</taxon>
        <taxon>Patellogastropoda</taxon>
        <taxon>Patelloidea</taxon>
        <taxon>Patellidae</taxon>
        <taxon>Patella</taxon>
    </lineage>
</organism>
<feature type="region of interest" description="Disordered" evidence="4">
    <location>
        <begin position="265"/>
        <end position="304"/>
    </location>
</feature>
<dbReference type="PANTHER" id="PTHR24173">
    <property type="entry name" value="ANKYRIN REPEAT CONTAINING"/>
    <property type="match status" value="1"/>
</dbReference>